<proteinExistence type="predicted"/>
<evidence type="ECO:0000259" key="1">
    <source>
        <dbReference type="Pfam" id="PF04230"/>
    </source>
</evidence>
<dbReference type="Proteomes" id="UP000294555">
    <property type="component" value="Unassembled WGS sequence"/>
</dbReference>
<name>A0A4R1NHW3_9GAMM</name>
<dbReference type="RefSeq" id="WP_132927478.1">
    <property type="nucleotide sequence ID" value="NZ_SJOI01000001.1"/>
</dbReference>
<feature type="domain" description="Polysaccharide pyruvyl transferase" evidence="1">
    <location>
        <begin position="73"/>
        <end position="208"/>
    </location>
</feature>
<accession>A0A4R1NHW3</accession>
<dbReference type="OrthoDB" id="9803627at2"/>
<organism evidence="2 3">
    <name type="scientific">Sodalis ligni</name>
    <dbReference type="NCBI Taxonomy" id="2697027"/>
    <lineage>
        <taxon>Bacteria</taxon>
        <taxon>Pseudomonadati</taxon>
        <taxon>Pseudomonadota</taxon>
        <taxon>Gammaproteobacteria</taxon>
        <taxon>Enterobacterales</taxon>
        <taxon>Bruguierivoracaceae</taxon>
        <taxon>Sodalis</taxon>
    </lineage>
</organism>
<evidence type="ECO:0000313" key="2">
    <source>
        <dbReference type="EMBL" id="TCL07344.1"/>
    </source>
</evidence>
<dbReference type="InterPro" id="IPR007345">
    <property type="entry name" value="Polysacch_pyruvyl_Trfase"/>
</dbReference>
<dbReference type="GO" id="GO:0016740">
    <property type="term" value="F:transferase activity"/>
    <property type="evidence" value="ECO:0007669"/>
    <property type="project" value="UniProtKB-KW"/>
</dbReference>
<comment type="caution">
    <text evidence="2">The sequence shown here is derived from an EMBL/GenBank/DDBJ whole genome shotgun (WGS) entry which is preliminary data.</text>
</comment>
<reference evidence="2 3" key="1">
    <citation type="submission" date="2019-02" db="EMBL/GenBank/DDBJ databases">
        <title>Investigation of anaerobic lignin degradation for improved lignocellulosic biofuels.</title>
        <authorList>
            <person name="Deangelis K."/>
        </authorList>
    </citation>
    <scope>NUCLEOTIDE SEQUENCE [LARGE SCALE GENOMIC DNA]</scope>
    <source>
        <strain evidence="2 3">159R</strain>
    </source>
</reference>
<dbReference type="Pfam" id="PF04230">
    <property type="entry name" value="PS_pyruv_trans"/>
    <property type="match status" value="1"/>
</dbReference>
<dbReference type="AlphaFoldDB" id="A0A4R1NHW3"/>
<keyword evidence="3" id="KW-1185">Reference proteome</keyword>
<keyword evidence="2" id="KW-0808">Transferase</keyword>
<evidence type="ECO:0000313" key="3">
    <source>
        <dbReference type="Proteomes" id="UP000294555"/>
    </source>
</evidence>
<protein>
    <submittedName>
        <fullName evidence="2">Pyruvyl transferase</fullName>
    </submittedName>
</protein>
<dbReference type="EMBL" id="SJOI01000001">
    <property type="protein sequence ID" value="TCL07344.1"/>
    <property type="molecule type" value="Genomic_DNA"/>
</dbReference>
<sequence length="264" mass="30105">MLTFSLFKNRKLKKLVYWWDPIDGSYNAGDHLGRVIVEQMLTLKDKEILDKKNKNNKLLSIGSVMHFANNGDTIWGTGINGKIDGKLHRFTTLDVRSVRGPLTRDFLIQKGIDVPEIYGDPGLLLPLFFSKDLLRKEEQTKKFLVIPHMNEGLDKYKEYSDFLCTPRQGAISFTRQIVNSDMVISSSLHGIIIAEAYGIPAILLANQSGEAKFKFDDYYFGTGRKKYPIASSVTEAFNIEPAEKLAIDEIIDRLFKSFPFDLWE</sequence>
<gene>
    <name evidence="2" type="ORF">EZJ58_5663</name>
</gene>